<protein>
    <submittedName>
        <fullName evidence="2">Uncharacterized protein</fullName>
    </submittedName>
</protein>
<gene>
    <name evidence="2" type="ORF">GCM10023093_02100</name>
</gene>
<feature type="transmembrane region" description="Helical" evidence="1">
    <location>
        <begin position="34"/>
        <end position="55"/>
    </location>
</feature>
<feature type="transmembrane region" description="Helical" evidence="1">
    <location>
        <begin position="62"/>
        <end position="85"/>
    </location>
</feature>
<keyword evidence="1" id="KW-0812">Transmembrane</keyword>
<keyword evidence="3" id="KW-1185">Reference proteome</keyword>
<reference evidence="3" key="1">
    <citation type="journal article" date="2019" name="Int. J. Syst. Evol. Microbiol.">
        <title>The Global Catalogue of Microorganisms (GCM) 10K type strain sequencing project: providing services to taxonomists for standard genome sequencing and annotation.</title>
        <authorList>
            <consortium name="The Broad Institute Genomics Platform"/>
            <consortium name="The Broad Institute Genome Sequencing Center for Infectious Disease"/>
            <person name="Wu L."/>
            <person name="Ma J."/>
        </authorList>
    </citation>
    <scope>NUCLEOTIDE SEQUENCE [LARGE SCALE GENOMIC DNA]</scope>
    <source>
        <strain evidence="3">JCM 32105</strain>
    </source>
</reference>
<evidence type="ECO:0000256" key="1">
    <source>
        <dbReference type="SAM" id="Phobius"/>
    </source>
</evidence>
<evidence type="ECO:0000313" key="2">
    <source>
        <dbReference type="EMBL" id="GAA4460055.1"/>
    </source>
</evidence>
<evidence type="ECO:0000313" key="3">
    <source>
        <dbReference type="Proteomes" id="UP001500067"/>
    </source>
</evidence>
<comment type="caution">
    <text evidence="2">The sequence shown here is derived from an EMBL/GenBank/DDBJ whole genome shotgun (WGS) entry which is preliminary data.</text>
</comment>
<dbReference type="Proteomes" id="UP001500067">
    <property type="component" value="Unassembled WGS sequence"/>
</dbReference>
<dbReference type="EMBL" id="BAABFA010000004">
    <property type="protein sequence ID" value="GAA4460055.1"/>
    <property type="molecule type" value="Genomic_DNA"/>
</dbReference>
<keyword evidence="1" id="KW-1133">Transmembrane helix</keyword>
<proteinExistence type="predicted"/>
<keyword evidence="1" id="KW-0472">Membrane</keyword>
<accession>A0ABP8N6N5</accession>
<dbReference type="RefSeq" id="WP_345077204.1">
    <property type="nucleotide sequence ID" value="NZ_BAABFA010000004.1"/>
</dbReference>
<sequence length="279" mass="32004">MNRKSLINDPQFLAGLALLLLNDLWLKWQFHNWFTGKLSDVVGLYIFPVFLWHFFPRARLQVYWFTAILFTFWKSTLSDGFIHMLHAMHLPFSRVADLTDLLALAALPLSYRYCGIADRKWRYPATGAVAVAAALVFCSDSIAFRRLPRPKAQVHTDIALLKQAAYTPAQLRTRLQAAGLTCYDDSVSTGWFYYDTSALSPAPLRRHVREVPHFLRIRGFGYGSDSIHNINCYLHADTSGAWLQVWSYDIGPAVPAGHKEYKRTKKKYDALIREHLLPQ</sequence>
<name>A0ABP8N6N5_9BACT</name>
<organism evidence="2 3">
    <name type="scientific">Nemorincola caseinilytica</name>
    <dbReference type="NCBI Taxonomy" id="2054315"/>
    <lineage>
        <taxon>Bacteria</taxon>
        <taxon>Pseudomonadati</taxon>
        <taxon>Bacteroidota</taxon>
        <taxon>Chitinophagia</taxon>
        <taxon>Chitinophagales</taxon>
        <taxon>Chitinophagaceae</taxon>
        <taxon>Nemorincola</taxon>
    </lineage>
</organism>